<organism evidence="1">
    <name type="scientific">Aphis glycines nege-like virus 1 iso 1</name>
    <dbReference type="NCBI Taxonomy" id="2961855"/>
    <lineage>
        <taxon>Viruses</taxon>
        <taxon>Riboviria</taxon>
    </lineage>
</organism>
<reference evidence="1" key="1">
    <citation type="submission" date="2021-01" db="EMBL/GenBank/DDBJ databases">
        <authorList>
            <person name="Lu g."/>
            <person name="Ye z."/>
        </authorList>
    </citation>
    <scope>NUCLEOTIDE SEQUENCE</scope>
    <source>
        <strain evidence="1">ABC2</strain>
    </source>
</reference>
<dbReference type="EMBL" id="MW528425">
    <property type="protein sequence ID" value="UTQ79679.1"/>
    <property type="molecule type" value="mRNA"/>
</dbReference>
<evidence type="ECO:0000313" key="1">
    <source>
        <dbReference type="EMBL" id="UTQ79679.1"/>
    </source>
</evidence>
<protein>
    <submittedName>
        <fullName evidence="1">Uncharacterized protein</fullName>
    </submittedName>
</protein>
<accession>A0A976RY53</accession>
<proteinExistence type="evidence at transcript level"/>
<name>A0A976RY53_9VIRU</name>
<sequence length="101" mass="11593">MENHEIRFPPGTQLLDLDVDFTLIIGNFLANLGVPPQFHRSIIVTMRRDFENSTDFSFRLRSVYSLHLQLCSSCTSNFIPFPSSSLCECVEVFDGFISDLW</sequence>